<feature type="domain" description="C2H2-type" evidence="6">
    <location>
        <begin position="460"/>
        <end position="487"/>
    </location>
</feature>
<dbReference type="PANTHER" id="PTHR23235">
    <property type="entry name" value="KRUEPPEL-LIKE TRANSCRIPTION FACTOR"/>
    <property type="match status" value="1"/>
</dbReference>
<dbReference type="PROSITE" id="PS00028">
    <property type="entry name" value="ZINC_FINGER_C2H2_1"/>
    <property type="match status" value="3"/>
</dbReference>
<comment type="caution">
    <text evidence="7">The sequence shown here is derived from an EMBL/GenBank/DDBJ whole genome shotgun (WGS) entry which is preliminary data.</text>
</comment>
<feature type="domain" description="C2H2-type" evidence="6">
    <location>
        <begin position="400"/>
        <end position="429"/>
    </location>
</feature>
<feature type="region of interest" description="Disordered" evidence="5">
    <location>
        <begin position="1"/>
        <end position="26"/>
    </location>
</feature>
<evidence type="ECO:0000259" key="6">
    <source>
        <dbReference type="PROSITE" id="PS50157"/>
    </source>
</evidence>
<feature type="domain" description="C2H2-type" evidence="6">
    <location>
        <begin position="430"/>
        <end position="459"/>
    </location>
</feature>
<evidence type="ECO:0000256" key="1">
    <source>
        <dbReference type="ARBA" id="ARBA00022723"/>
    </source>
</evidence>
<name>A0ABD0LX31_9CAEN</name>
<evidence type="ECO:0000256" key="4">
    <source>
        <dbReference type="PROSITE-ProRule" id="PRU00042"/>
    </source>
</evidence>
<reference evidence="7 8" key="1">
    <citation type="journal article" date="2023" name="Sci. Data">
        <title>Genome assembly of the Korean intertidal mud-creeper Batillaria attramentaria.</title>
        <authorList>
            <person name="Patra A.K."/>
            <person name="Ho P.T."/>
            <person name="Jun S."/>
            <person name="Lee S.J."/>
            <person name="Kim Y."/>
            <person name="Won Y.J."/>
        </authorList>
    </citation>
    <scope>NUCLEOTIDE SEQUENCE [LARGE SCALE GENOMIC DNA]</scope>
    <source>
        <strain evidence="7">Wonlab-2016</strain>
    </source>
</reference>
<feature type="compositionally biased region" description="Polar residues" evidence="5">
    <location>
        <begin position="251"/>
        <end position="264"/>
    </location>
</feature>
<feature type="region of interest" description="Disordered" evidence="5">
    <location>
        <begin position="371"/>
        <end position="397"/>
    </location>
</feature>
<keyword evidence="2 4" id="KW-0863">Zinc-finger</keyword>
<gene>
    <name evidence="7" type="ORF">BaRGS_00004710</name>
</gene>
<sequence>MKEDSFFYPASPPATPQSDSESMQSFVASAKDTMTVRDAVETLLSFSKFAADHDKGHALVDFSGHPGCPTPPASEDGSLCSAPSPESNPEYLTSTPPAVNVKKESKLAQLLREAPMDLSPKKRTPVAVPVIVSNSLSQIPDSCKPLRKRCFNFQPDSSAERSPTATPALKIPRVSAETVPNGQSSSSLLKLCQQVRSSEKSSAFNSVHSLPSPDCESELSFKPVGIVDRCHLTFQSTKNSQDTTAAYHSGAQTKTQNSISGSTFSAPSMGPATTSSAATTITSGHQNILPHIPLIQISTVNGSVSVPVTPAFSTAPSGPVALPIGQQPILQVIVVNHGVNSLTPQSLNPPPVAVKVKGRPGESFCHIAPAPATVPPSPGQPASEEGGATSSLDSRRRRTHVCPYKSCRKTYFKSSHLKAHIRTHTGEKPFECEWATCKRRFARSDERSRHMRTHTGEKKFPCSSCERKFMRSDHLAKHMRRHAAKGGSYSSATAGDPRGVCDAHIAGATAAAAPHFIPSSVTSNSLRWTESRLASLVDQGWTTLNCWTVDRRRLSQHHTEK</sequence>
<feature type="region of interest" description="Disordered" evidence="5">
    <location>
        <begin position="251"/>
        <end position="271"/>
    </location>
</feature>
<evidence type="ECO:0000313" key="7">
    <source>
        <dbReference type="EMBL" id="KAK7503978.1"/>
    </source>
</evidence>
<dbReference type="PROSITE" id="PS50157">
    <property type="entry name" value="ZINC_FINGER_C2H2_2"/>
    <property type="match status" value="3"/>
</dbReference>
<organism evidence="7 8">
    <name type="scientific">Batillaria attramentaria</name>
    <dbReference type="NCBI Taxonomy" id="370345"/>
    <lineage>
        <taxon>Eukaryota</taxon>
        <taxon>Metazoa</taxon>
        <taxon>Spiralia</taxon>
        <taxon>Lophotrochozoa</taxon>
        <taxon>Mollusca</taxon>
        <taxon>Gastropoda</taxon>
        <taxon>Caenogastropoda</taxon>
        <taxon>Sorbeoconcha</taxon>
        <taxon>Cerithioidea</taxon>
        <taxon>Batillariidae</taxon>
        <taxon>Batillaria</taxon>
    </lineage>
</organism>
<dbReference type="SUPFAM" id="SSF57667">
    <property type="entry name" value="beta-beta-alpha zinc fingers"/>
    <property type="match status" value="2"/>
</dbReference>
<evidence type="ECO:0000256" key="2">
    <source>
        <dbReference type="ARBA" id="ARBA00022771"/>
    </source>
</evidence>
<dbReference type="FunFam" id="3.30.160.60:FF:000007">
    <property type="entry name" value="Basic krueppel-like factor 3"/>
    <property type="match status" value="1"/>
</dbReference>
<evidence type="ECO:0000313" key="8">
    <source>
        <dbReference type="Proteomes" id="UP001519460"/>
    </source>
</evidence>
<feature type="compositionally biased region" description="Polar residues" evidence="5">
    <location>
        <begin position="84"/>
        <end position="97"/>
    </location>
</feature>
<protein>
    <recommendedName>
        <fullName evidence="6">C2H2-type domain-containing protein</fullName>
    </recommendedName>
</protein>
<feature type="compositionally biased region" description="Polar residues" evidence="5">
    <location>
        <begin position="16"/>
        <end position="26"/>
    </location>
</feature>
<dbReference type="Gene3D" id="3.30.160.60">
    <property type="entry name" value="Classic Zinc Finger"/>
    <property type="match status" value="3"/>
</dbReference>
<keyword evidence="3" id="KW-0862">Zinc</keyword>
<feature type="region of interest" description="Disordered" evidence="5">
    <location>
        <begin position="60"/>
        <end position="99"/>
    </location>
</feature>
<dbReference type="GO" id="GO:0008270">
    <property type="term" value="F:zinc ion binding"/>
    <property type="evidence" value="ECO:0007669"/>
    <property type="project" value="UniProtKB-KW"/>
</dbReference>
<dbReference type="SMART" id="SM00355">
    <property type="entry name" value="ZnF_C2H2"/>
    <property type="match status" value="3"/>
</dbReference>
<keyword evidence="1" id="KW-0479">Metal-binding</keyword>
<evidence type="ECO:0000256" key="3">
    <source>
        <dbReference type="ARBA" id="ARBA00022833"/>
    </source>
</evidence>
<evidence type="ECO:0000256" key="5">
    <source>
        <dbReference type="SAM" id="MobiDB-lite"/>
    </source>
</evidence>
<accession>A0ABD0LX31</accession>
<keyword evidence="8" id="KW-1185">Reference proteome</keyword>
<dbReference type="PANTHER" id="PTHR23235:SF164">
    <property type="entry name" value="C2H2-TYPE DOMAIN-CONTAINING PROTEIN"/>
    <property type="match status" value="1"/>
</dbReference>
<proteinExistence type="predicted"/>
<dbReference type="Proteomes" id="UP001519460">
    <property type="component" value="Unassembled WGS sequence"/>
</dbReference>
<dbReference type="AlphaFoldDB" id="A0ABD0LX31"/>
<dbReference type="EMBL" id="JACVVK020000017">
    <property type="protein sequence ID" value="KAK7503978.1"/>
    <property type="molecule type" value="Genomic_DNA"/>
</dbReference>
<dbReference type="Pfam" id="PF00096">
    <property type="entry name" value="zf-C2H2"/>
    <property type="match status" value="2"/>
</dbReference>
<dbReference type="InterPro" id="IPR036236">
    <property type="entry name" value="Znf_C2H2_sf"/>
</dbReference>
<dbReference type="InterPro" id="IPR013087">
    <property type="entry name" value="Znf_C2H2_type"/>
</dbReference>